<organism evidence="1 2">
    <name type="scientific">Candidatus Doudnabacteria bacterium RIFCSPHIGHO2_01_FULL_46_24</name>
    <dbReference type="NCBI Taxonomy" id="1817825"/>
    <lineage>
        <taxon>Bacteria</taxon>
        <taxon>Candidatus Doudnaibacteriota</taxon>
    </lineage>
</organism>
<evidence type="ECO:0000313" key="2">
    <source>
        <dbReference type="Proteomes" id="UP000178892"/>
    </source>
</evidence>
<name>A0A1F5NTW8_9BACT</name>
<dbReference type="Proteomes" id="UP000178892">
    <property type="component" value="Unassembled WGS sequence"/>
</dbReference>
<dbReference type="AlphaFoldDB" id="A0A1F5NTW8"/>
<reference evidence="1 2" key="1">
    <citation type="journal article" date="2016" name="Nat. Commun.">
        <title>Thousands of microbial genomes shed light on interconnected biogeochemical processes in an aquifer system.</title>
        <authorList>
            <person name="Anantharaman K."/>
            <person name="Brown C.T."/>
            <person name="Hug L.A."/>
            <person name="Sharon I."/>
            <person name="Castelle C.J."/>
            <person name="Probst A.J."/>
            <person name="Thomas B.C."/>
            <person name="Singh A."/>
            <person name="Wilkins M.J."/>
            <person name="Karaoz U."/>
            <person name="Brodie E.L."/>
            <person name="Williams K.H."/>
            <person name="Hubbard S.S."/>
            <person name="Banfield J.F."/>
        </authorList>
    </citation>
    <scope>NUCLEOTIDE SEQUENCE [LARGE SCALE GENOMIC DNA]</scope>
</reference>
<protein>
    <submittedName>
        <fullName evidence="1">Uncharacterized protein</fullName>
    </submittedName>
</protein>
<sequence>MKYLCGICGSVSHPTEEHISLIEEEAQAKRKAPLSHALDVLARLDTSPSTQETIDFVNQPVEEWLKQTKNAWLKKTILAERKKHESRRLDTLYSEAILKSMYGRLHDAAESRPRGMTHKEFTAYLVKKMRELELFRGFHRIWAKNLSRSEIETIYFYALKDAEDLLKMLEVGPGPSRDAASIIRLLHRRDDLDGVQMILLDWEQVNDTNLDESHANNNLSALIKKIDEAGDKIMRDLSGTTMSFADERLERIVRLDAWQAEDNDWWLRPASKKIDEENERFLKEFNDETP</sequence>
<dbReference type="EMBL" id="MFEL01000018">
    <property type="protein sequence ID" value="OGE80780.1"/>
    <property type="molecule type" value="Genomic_DNA"/>
</dbReference>
<evidence type="ECO:0000313" key="1">
    <source>
        <dbReference type="EMBL" id="OGE80780.1"/>
    </source>
</evidence>
<dbReference type="STRING" id="1817825.A2720_04435"/>
<gene>
    <name evidence="1" type="ORF">A2720_04435</name>
</gene>
<accession>A0A1F5NTW8</accession>
<proteinExistence type="predicted"/>
<comment type="caution">
    <text evidence="1">The sequence shown here is derived from an EMBL/GenBank/DDBJ whole genome shotgun (WGS) entry which is preliminary data.</text>
</comment>